<gene>
    <name evidence="1" type="ORF">A0H81_11891</name>
</gene>
<evidence type="ECO:0000313" key="1">
    <source>
        <dbReference type="EMBL" id="OBZ68341.1"/>
    </source>
</evidence>
<reference evidence="1 2" key="1">
    <citation type="submission" date="2016-03" db="EMBL/GenBank/DDBJ databases">
        <title>Whole genome sequencing of Grifola frondosa 9006-11.</title>
        <authorList>
            <person name="Min B."/>
            <person name="Park H."/>
            <person name="Kim J.-G."/>
            <person name="Cho H."/>
            <person name="Oh Y.-L."/>
            <person name="Kong W.-S."/>
            <person name="Choi I.-G."/>
        </authorList>
    </citation>
    <scope>NUCLEOTIDE SEQUENCE [LARGE SCALE GENOMIC DNA]</scope>
    <source>
        <strain evidence="1 2">9006-11</strain>
    </source>
</reference>
<dbReference type="AlphaFoldDB" id="A0A1C7LU67"/>
<proteinExistence type="predicted"/>
<dbReference type="Proteomes" id="UP000092993">
    <property type="component" value="Unassembled WGS sequence"/>
</dbReference>
<evidence type="ECO:0000313" key="2">
    <source>
        <dbReference type="Proteomes" id="UP000092993"/>
    </source>
</evidence>
<sequence>MLKSIKMGWSTLYYFQVKPYNHLEAITLAMVKLYSNPDSLLQDASYGTNRLIAINVKEIEAVIGMVPHTQALNHAVCSGQVSHIMKPRERFFVVQKLGLNVTYMTGITESITLHS</sequence>
<name>A0A1C7LU67_GRIFR</name>
<protein>
    <submittedName>
        <fullName evidence="1">Uncharacterized protein</fullName>
    </submittedName>
</protein>
<dbReference type="OrthoDB" id="2753930at2759"/>
<keyword evidence="2" id="KW-1185">Reference proteome</keyword>
<accession>A0A1C7LU67</accession>
<comment type="caution">
    <text evidence="1">The sequence shown here is derived from an EMBL/GenBank/DDBJ whole genome shotgun (WGS) entry which is preliminary data.</text>
</comment>
<organism evidence="1 2">
    <name type="scientific">Grifola frondosa</name>
    <name type="common">Maitake</name>
    <name type="synonym">Polyporus frondosus</name>
    <dbReference type="NCBI Taxonomy" id="5627"/>
    <lineage>
        <taxon>Eukaryota</taxon>
        <taxon>Fungi</taxon>
        <taxon>Dikarya</taxon>
        <taxon>Basidiomycota</taxon>
        <taxon>Agaricomycotina</taxon>
        <taxon>Agaricomycetes</taxon>
        <taxon>Polyporales</taxon>
        <taxon>Grifolaceae</taxon>
        <taxon>Grifola</taxon>
    </lineage>
</organism>
<dbReference type="EMBL" id="LUGG01000022">
    <property type="protein sequence ID" value="OBZ68341.1"/>
    <property type="molecule type" value="Genomic_DNA"/>
</dbReference>